<dbReference type="InterPro" id="IPR022062">
    <property type="entry name" value="DUF3618"/>
</dbReference>
<gene>
    <name evidence="2" type="ORF">ABID21_000547</name>
</gene>
<comment type="caution">
    <text evidence="2">The sequence shown here is derived from an EMBL/GenBank/DDBJ whole genome shotgun (WGS) entry which is preliminary data.</text>
</comment>
<sequence>MTSSDTKRAEELEHEIAQDRLRIEERMDAIQAKMSPGQILDEAIQYAKSSGGSEYISNLGNAMKTNPIPVALMGISMAWLMANPGATRRTEEVQYHDDEYPLAQVTGTVRRVGPVKHDGESRYSHFTDEAGKRYRALTDESGRRAGHFMDEAGKTYRGFADATGRQVHDIRDEAGRLFDEASGWISKTWRQMGSSASRAGSSVMGGARSVGNSARSVGNSAMSMGSSVRGQAGHLNDTIARQFQDQPLIGGALAFALGAAIGAALPNTRRENEALGETAEGVRKQMAGEASKAMHKVEEAAADVYDRASNVASEMHDTARDRIADEARNYQRANGDGRDTRAN</sequence>
<dbReference type="Proteomes" id="UP001549031">
    <property type="component" value="Unassembled WGS sequence"/>
</dbReference>
<reference evidence="2 3" key="1">
    <citation type="submission" date="2024-06" db="EMBL/GenBank/DDBJ databases">
        <title>Genomic Encyclopedia of Type Strains, Phase IV (KMG-IV): sequencing the most valuable type-strain genomes for metagenomic binning, comparative biology and taxonomic classification.</title>
        <authorList>
            <person name="Goeker M."/>
        </authorList>
    </citation>
    <scope>NUCLEOTIDE SEQUENCE [LARGE SCALE GENOMIC DNA]</scope>
    <source>
        <strain evidence="2 3">DSM 105042</strain>
    </source>
</reference>
<name>A0ABV2H2A2_9HYPH</name>
<organism evidence="2 3">
    <name type="scientific">Pseudorhizobium tarimense</name>
    <dbReference type="NCBI Taxonomy" id="1079109"/>
    <lineage>
        <taxon>Bacteria</taxon>
        <taxon>Pseudomonadati</taxon>
        <taxon>Pseudomonadota</taxon>
        <taxon>Alphaproteobacteria</taxon>
        <taxon>Hyphomicrobiales</taxon>
        <taxon>Rhizobiaceae</taxon>
        <taxon>Rhizobium/Agrobacterium group</taxon>
        <taxon>Pseudorhizobium</taxon>
    </lineage>
</organism>
<proteinExistence type="predicted"/>
<evidence type="ECO:0000313" key="2">
    <source>
        <dbReference type="EMBL" id="MET3584452.1"/>
    </source>
</evidence>
<feature type="compositionally biased region" description="Polar residues" evidence="1">
    <location>
        <begin position="210"/>
        <end position="229"/>
    </location>
</feature>
<evidence type="ECO:0008006" key="4">
    <source>
        <dbReference type="Google" id="ProtNLM"/>
    </source>
</evidence>
<dbReference type="Pfam" id="PF12277">
    <property type="entry name" value="DUF3618"/>
    <property type="match status" value="1"/>
</dbReference>
<evidence type="ECO:0000313" key="3">
    <source>
        <dbReference type="Proteomes" id="UP001549031"/>
    </source>
</evidence>
<keyword evidence="3" id="KW-1185">Reference proteome</keyword>
<evidence type="ECO:0000256" key="1">
    <source>
        <dbReference type="SAM" id="MobiDB-lite"/>
    </source>
</evidence>
<dbReference type="EMBL" id="JBEPLJ010000002">
    <property type="protein sequence ID" value="MET3584452.1"/>
    <property type="molecule type" value="Genomic_DNA"/>
</dbReference>
<feature type="region of interest" description="Disordered" evidence="1">
    <location>
        <begin position="196"/>
        <end position="229"/>
    </location>
</feature>
<protein>
    <recommendedName>
        <fullName evidence="4">Nutrient deprivation-induced protein</fullName>
    </recommendedName>
</protein>
<accession>A0ABV2H2A2</accession>
<dbReference type="RefSeq" id="WP_376742042.1">
    <property type="nucleotide sequence ID" value="NZ_JALJRA010000002.1"/>
</dbReference>